<accession>A0A2P8EXX0</accession>
<feature type="binding site" evidence="5">
    <location>
        <position position="221"/>
    </location>
    <ligand>
        <name>FAD</name>
        <dbReference type="ChEBI" id="CHEBI:57692"/>
    </ligand>
</feature>
<dbReference type="PANTHER" id="PTHR11552:SF147">
    <property type="entry name" value="CHOLINE DEHYDROGENASE, MITOCHONDRIAL"/>
    <property type="match status" value="1"/>
</dbReference>
<feature type="binding site" evidence="5">
    <location>
        <begin position="94"/>
        <end position="97"/>
    </location>
    <ligand>
        <name>FAD</name>
        <dbReference type="ChEBI" id="CHEBI:57692"/>
    </ligand>
</feature>
<evidence type="ECO:0000256" key="4">
    <source>
        <dbReference type="ARBA" id="ARBA00022827"/>
    </source>
</evidence>
<evidence type="ECO:0000256" key="5">
    <source>
        <dbReference type="PIRSR" id="PIRSR000137-2"/>
    </source>
</evidence>
<keyword evidence="3" id="KW-0285">Flavoprotein</keyword>
<reference evidence="7 8" key="1">
    <citation type="submission" date="2018-03" db="EMBL/GenBank/DDBJ databases">
        <title>Genomic Encyclopedia of Archaeal and Bacterial Type Strains, Phase II (KMG-II): from individual species to whole genera.</title>
        <authorList>
            <person name="Goeker M."/>
        </authorList>
    </citation>
    <scope>NUCLEOTIDE SEQUENCE [LARGE SCALE GENOMIC DNA]</scope>
    <source>
        <strain evidence="7 8">DSM 17586</strain>
    </source>
</reference>
<dbReference type="InterPro" id="IPR007867">
    <property type="entry name" value="GMC_OxRtase_C"/>
</dbReference>
<proteinExistence type="inferred from homology"/>
<dbReference type="InterPro" id="IPR036188">
    <property type="entry name" value="FAD/NAD-bd_sf"/>
</dbReference>
<organism evidence="7 8">
    <name type="scientific">Marinobacterium halophilum</name>
    <dbReference type="NCBI Taxonomy" id="267374"/>
    <lineage>
        <taxon>Bacteria</taxon>
        <taxon>Pseudomonadati</taxon>
        <taxon>Pseudomonadota</taxon>
        <taxon>Gammaproteobacteria</taxon>
        <taxon>Oceanospirillales</taxon>
        <taxon>Oceanospirillaceae</taxon>
        <taxon>Marinobacterium</taxon>
    </lineage>
</organism>
<dbReference type="Pfam" id="PF05199">
    <property type="entry name" value="GMC_oxred_C"/>
    <property type="match status" value="1"/>
</dbReference>
<dbReference type="PANTHER" id="PTHR11552">
    <property type="entry name" value="GLUCOSE-METHANOL-CHOLINE GMC OXIDOREDUCTASE"/>
    <property type="match status" value="1"/>
</dbReference>
<gene>
    <name evidence="7" type="ORF">CLV44_10836</name>
</gene>
<feature type="domain" description="Glucose-methanol-choline oxidoreductase N-terminal" evidence="6">
    <location>
        <begin position="259"/>
        <end position="273"/>
    </location>
</feature>
<dbReference type="Gene3D" id="3.50.50.60">
    <property type="entry name" value="FAD/NAD(P)-binding domain"/>
    <property type="match status" value="1"/>
</dbReference>
<name>A0A2P8EXX0_9GAMM</name>
<comment type="cofactor">
    <cofactor evidence="1 5">
        <name>FAD</name>
        <dbReference type="ChEBI" id="CHEBI:57692"/>
    </cofactor>
</comment>
<dbReference type="SUPFAM" id="SSF51905">
    <property type="entry name" value="FAD/NAD(P)-binding domain"/>
    <property type="match status" value="1"/>
</dbReference>
<dbReference type="InterPro" id="IPR000172">
    <property type="entry name" value="GMC_OxRdtase_N"/>
</dbReference>
<sequence length="536" mass="57775">MHNRNSYDYIVVGAGSAGCAAAYRLAVESDAQVLLIEAGGGDHSPLVKIPIGFAAMVGEGKANWNYRSQPEPALGGRRIPVPRGRLLGGCSSINGMVYIRGQREDYDAWAAAGNSGWSFDELLPLFKRSENYWKGADKYHGTGGPLEVSRRLQRFAVGDAFIDAAVDAGIPANDDFNGAHQEGVGYFDATIAQGVRHSSARAFLRRGVKPHNLTVLTRFEVSRLCFDGKRAVAVEGFASGKHQKVECIQARREIILCSGAYNSPKLLELSGIGDAGRLQKLGIPVVADRPSVGEHLQDHCNSYLFYVGGSGATYYDHLQPRRLPLTVLQYLFLRRGIFANPAAQVGVFLRLDDASVRPDVQVHFAAAASSANSRGKLSPAPGVCASVCLLQPHSRGSTHITSSQHAQAPAIHFNYLSDSRDRDNQVKAVRRLRDIFTRPALDGLIGGEMPPLAGLHTDEHLQQGIQDTLESVHHPVGTCRMGIDAEAVVDPRLRVIGVDGLRVADASIMPRIVSGNTHAACVMIGEKLADLVLQKG</sequence>
<keyword evidence="4 5" id="KW-0274">FAD</keyword>
<dbReference type="RefSeq" id="WP_106591395.1">
    <property type="nucleotide sequence ID" value="NZ_PYGI01000008.1"/>
</dbReference>
<dbReference type="PROSITE" id="PS51257">
    <property type="entry name" value="PROKAR_LIPOPROTEIN"/>
    <property type="match status" value="1"/>
</dbReference>
<protein>
    <submittedName>
        <fullName evidence="7">Choline dehydrogenase</fullName>
    </submittedName>
</protein>
<dbReference type="Proteomes" id="UP000242133">
    <property type="component" value="Unassembled WGS sequence"/>
</dbReference>
<evidence type="ECO:0000256" key="1">
    <source>
        <dbReference type="ARBA" id="ARBA00001974"/>
    </source>
</evidence>
<comment type="similarity">
    <text evidence="2">Belongs to the GMC oxidoreductase family.</text>
</comment>
<dbReference type="Gene3D" id="3.30.560.10">
    <property type="entry name" value="Glucose Oxidase, domain 3"/>
    <property type="match status" value="1"/>
</dbReference>
<dbReference type="InterPro" id="IPR012132">
    <property type="entry name" value="GMC_OxRdtase"/>
</dbReference>
<dbReference type="PROSITE" id="PS00624">
    <property type="entry name" value="GMC_OXRED_2"/>
    <property type="match status" value="1"/>
</dbReference>
<evidence type="ECO:0000256" key="3">
    <source>
        <dbReference type="ARBA" id="ARBA00022630"/>
    </source>
</evidence>
<comment type="caution">
    <text evidence="7">The sequence shown here is derived from an EMBL/GenBank/DDBJ whole genome shotgun (WGS) entry which is preliminary data.</text>
</comment>
<dbReference type="Pfam" id="PF00732">
    <property type="entry name" value="GMC_oxred_N"/>
    <property type="match status" value="1"/>
</dbReference>
<dbReference type="EMBL" id="PYGI01000008">
    <property type="protein sequence ID" value="PSL14313.1"/>
    <property type="molecule type" value="Genomic_DNA"/>
</dbReference>
<dbReference type="AlphaFoldDB" id="A0A2P8EXX0"/>
<dbReference type="PIRSF" id="PIRSF000137">
    <property type="entry name" value="Alcohol_oxidase"/>
    <property type="match status" value="1"/>
</dbReference>
<evidence type="ECO:0000259" key="6">
    <source>
        <dbReference type="PROSITE" id="PS00624"/>
    </source>
</evidence>
<evidence type="ECO:0000313" key="8">
    <source>
        <dbReference type="Proteomes" id="UP000242133"/>
    </source>
</evidence>
<dbReference type="SUPFAM" id="SSF54373">
    <property type="entry name" value="FAD-linked reductases, C-terminal domain"/>
    <property type="match status" value="1"/>
</dbReference>
<keyword evidence="8" id="KW-1185">Reference proteome</keyword>
<evidence type="ECO:0000256" key="2">
    <source>
        <dbReference type="ARBA" id="ARBA00010790"/>
    </source>
</evidence>
<evidence type="ECO:0000313" key="7">
    <source>
        <dbReference type="EMBL" id="PSL14313.1"/>
    </source>
</evidence>
<dbReference type="GO" id="GO:0050660">
    <property type="term" value="F:flavin adenine dinucleotide binding"/>
    <property type="evidence" value="ECO:0007669"/>
    <property type="project" value="InterPro"/>
</dbReference>
<dbReference type="OrthoDB" id="9785276at2"/>
<dbReference type="GO" id="GO:0016614">
    <property type="term" value="F:oxidoreductase activity, acting on CH-OH group of donors"/>
    <property type="evidence" value="ECO:0007669"/>
    <property type="project" value="InterPro"/>
</dbReference>